<keyword evidence="3" id="KW-0804">Transcription</keyword>
<accession>A0ABW1U1E5</accession>
<keyword evidence="2" id="KW-0238">DNA-binding</keyword>
<comment type="caution">
    <text evidence="5">The sequence shown here is derived from an EMBL/GenBank/DDBJ whole genome shotgun (WGS) entry which is preliminary data.</text>
</comment>
<dbReference type="InterPro" id="IPR032687">
    <property type="entry name" value="AraC-type_N"/>
</dbReference>
<gene>
    <name evidence="5" type="ORF">ACFQND_15075</name>
</gene>
<dbReference type="InterPro" id="IPR009057">
    <property type="entry name" value="Homeodomain-like_sf"/>
</dbReference>
<dbReference type="InterPro" id="IPR018060">
    <property type="entry name" value="HTH_AraC"/>
</dbReference>
<dbReference type="SMART" id="SM00342">
    <property type="entry name" value="HTH_ARAC"/>
    <property type="match status" value="1"/>
</dbReference>
<dbReference type="RefSeq" id="WP_371436716.1">
    <property type="nucleotide sequence ID" value="NZ_JBHSRS010000078.1"/>
</dbReference>
<evidence type="ECO:0000256" key="2">
    <source>
        <dbReference type="ARBA" id="ARBA00023125"/>
    </source>
</evidence>
<proteinExistence type="predicted"/>
<reference evidence="6" key="1">
    <citation type="journal article" date="2019" name="Int. J. Syst. Evol. Microbiol.">
        <title>The Global Catalogue of Microorganisms (GCM) 10K type strain sequencing project: providing services to taxonomists for standard genome sequencing and annotation.</title>
        <authorList>
            <consortium name="The Broad Institute Genomics Platform"/>
            <consortium name="The Broad Institute Genome Sequencing Center for Infectious Disease"/>
            <person name="Wu L."/>
            <person name="Ma J."/>
        </authorList>
    </citation>
    <scope>NUCLEOTIDE SEQUENCE [LARGE SCALE GENOMIC DNA]</scope>
    <source>
        <strain evidence="6">CCUG 39402</strain>
    </source>
</reference>
<evidence type="ECO:0000313" key="6">
    <source>
        <dbReference type="Proteomes" id="UP001596270"/>
    </source>
</evidence>
<feature type="domain" description="HTH araC/xylS-type" evidence="4">
    <location>
        <begin position="237"/>
        <end position="335"/>
    </location>
</feature>
<evidence type="ECO:0000259" key="4">
    <source>
        <dbReference type="PROSITE" id="PS01124"/>
    </source>
</evidence>
<evidence type="ECO:0000313" key="5">
    <source>
        <dbReference type="EMBL" id="MFC6282546.1"/>
    </source>
</evidence>
<dbReference type="Gene3D" id="1.10.10.60">
    <property type="entry name" value="Homeodomain-like"/>
    <property type="match status" value="1"/>
</dbReference>
<dbReference type="EMBL" id="JBHSRS010000078">
    <property type="protein sequence ID" value="MFC6282546.1"/>
    <property type="molecule type" value="Genomic_DNA"/>
</dbReference>
<keyword evidence="6" id="KW-1185">Reference proteome</keyword>
<keyword evidence="1" id="KW-0805">Transcription regulation</keyword>
<dbReference type="SUPFAM" id="SSF46689">
    <property type="entry name" value="Homeodomain-like"/>
    <property type="match status" value="1"/>
</dbReference>
<dbReference type="PANTHER" id="PTHR47894:SF4">
    <property type="entry name" value="HTH-TYPE TRANSCRIPTIONAL REGULATOR GADX"/>
    <property type="match status" value="1"/>
</dbReference>
<dbReference type="Pfam" id="PF12625">
    <property type="entry name" value="Arabinose_bd"/>
    <property type="match status" value="1"/>
</dbReference>
<evidence type="ECO:0000256" key="3">
    <source>
        <dbReference type="ARBA" id="ARBA00023163"/>
    </source>
</evidence>
<dbReference type="PROSITE" id="PS01124">
    <property type="entry name" value="HTH_ARAC_FAMILY_2"/>
    <property type="match status" value="1"/>
</dbReference>
<sequence length="342" mass="38253">MPHAIPVIRSASLSGYMELARSLKLNPEAMMRRAGLSSRCLDDPEMPISVIAVRELLESSAKAANVEDFGLQLAHGRRLANLGPISIVLREEPTARQALDTMFRYLRLLNASLLTHIEDHDDVVIIREDFLIEGAASASVRQSMELAVGVMHRILQELLGPAWTPRRVCFSHRPPRDKSSHLAFFGPKLEFNSSFNGIVCAARDLATPLPVLNTGMAPYARRFLDQALSRSRNNTTDAARQLVAALLPGSRCTADQVAQHLSMDRRTLHRHLQAEGETFSSMMQAVRSEFALRQIRDSDRSMAELAELLGFSSPSAFAFWFRRRFGCTVSEWRKSQLKPETT</sequence>
<name>A0ABW1U1E5_9BURK</name>
<evidence type="ECO:0000256" key="1">
    <source>
        <dbReference type="ARBA" id="ARBA00023015"/>
    </source>
</evidence>
<protein>
    <submittedName>
        <fullName evidence="5">AraC family transcriptional regulator</fullName>
    </submittedName>
</protein>
<organism evidence="5 6">
    <name type="scientific">Polaromonas aquatica</name>
    <dbReference type="NCBI Taxonomy" id="332657"/>
    <lineage>
        <taxon>Bacteria</taxon>
        <taxon>Pseudomonadati</taxon>
        <taxon>Pseudomonadota</taxon>
        <taxon>Betaproteobacteria</taxon>
        <taxon>Burkholderiales</taxon>
        <taxon>Comamonadaceae</taxon>
        <taxon>Polaromonas</taxon>
    </lineage>
</organism>
<dbReference type="Pfam" id="PF12833">
    <property type="entry name" value="HTH_18"/>
    <property type="match status" value="1"/>
</dbReference>
<dbReference type="PANTHER" id="PTHR47894">
    <property type="entry name" value="HTH-TYPE TRANSCRIPTIONAL REGULATOR GADX"/>
    <property type="match status" value="1"/>
</dbReference>
<dbReference type="Proteomes" id="UP001596270">
    <property type="component" value="Unassembled WGS sequence"/>
</dbReference>